<organism evidence="1 2">
    <name type="scientific">Dermacentor silvarum</name>
    <name type="common">Tick</name>
    <dbReference type="NCBI Taxonomy" id="543639"/>
    <lineage>
        <taxon>Eukaryota</taxon>
        <taxon>Metazoa</taxon>
        <taxon>Ecdysozoa</taxon>
        <taxon>Arthropoda</taxon>
        <taxon>Chelicerata</taxon>
        <taxon>Arachnida</taxon>
        <taxon>Acari</taxon>
        <taxon>Parasitiformes</taxon>
        <taxon>Ixodida</taxon>
        <taxon>Ixodoidea</taxon>
        <taxon>Ixodidae</taxon>
        <taxon>Rhipicephalinae</taxon>
        <taxon>Dermacentor</taxon>
    </lineage>
</organism>
<evidence type="ECO:0000313" key="1">
    <source>
        <dbReference type="EMBL" id="KAH7975024.1"/>
    </source>
</evidence>
<sequence>MEHPTIVGNAAGAADDTFQAIVTHVAPEHRWLKLFVQRNHEMMRHIEAYLEGLEPALSSKPGFMHQSQIALGTPCFARYSDNKWYRAVVSSWPRHNETLVEVTFIDYGNREEVCVDDVRQSPDPIFRTPQGVYECFLDELDLSHLTPEGAENLVLLSKSKLLSVEVTVTVHRYEQVQVNCIRPVVSVTMPDGKSLADVLARSAAFTNATVPAVPTPIFTTPNIELGVPYRVYVSHVETMCDVFLHLATRDPMAFTEMIQETYADAVPLDPALVRKETACLARFTEDSLLYRSLVVDCFQGSCRVVFVDYGNYEVKSTSDLLVIPPDLLQEPTFALRCNASSTGLDKDTFLEVTAEQELTCTFSRDVISSVYTVEFEGLNGNKAPPAVVCGPCSGLSGNLLPVTALHTQIQRLRLDPGCSHVMYITFIESTEVLYAQLKEMADEIDQISAQLEAESPSLAMLSPADIMPGLAVACRYEGTWYRAEVIEPGPQVQVWIADYGDTVTLDISELRQLDLKYTLQPAYAMKLALDGFKCPPHASKEIAPLLEKLVLDTEASVSIVDVLPDGTHSVKIFVGDPPKSVVRLLNMPLGLVSASVPSPWARTVEKLLVTNVAPPRNFFGQFMSLPEGDLDNLQKELEDCYSASSPNPAFRPRSGEHICCRFSEDGQFYRAEVREVSTDGSQYDVFYLDYGNEETVSSQDVRPLKPQFAIAPPFGIPCELKFGQVSDDMIDTEVEVRWMSTRGGGVHIVEFTSSGQSLPSKAPPAVVAPAQGSAPANMNTFGGGEAPAQGLAQLQLGTGVQEQATVVVVKSLSEFYGQLTRNDDQLNNVDTVLASVASAQPGLPPAMRKVGTACCALYSEDGCWYRGVIRELHPGSVTVFFVDYGNSENVDDSGIKQLPDSLRSIPCQAVACRLSGAVAMDAAAATARLDEILVDQEVTLKVHRCSPDKVHDVDIILPTGVNARDQLIQEGLVQCSGGLACPPQPPASSVHMPPVQMSSQELYHVGGFQYPALIEGVAVPVEVCWVLTPGEVFVQLAETRNALEQLMSEMQTYYATLGDVISSDIRPGQACVALYSEDGQWYRARVVHAKGGLLGVQYVDYGNCEEIPEGSVRQDRRAKKILAKYAVLPAQAVRCRIRSVAPPGGRSTWPVLVDQGPLEQAFEGAFLCRPAAQKDGVHLVDLERQGGGPSLVETLVAAGLAADVTTIPRELGSTSEASQSQKQALRAVISPAEFVFHPKQYVDIKVTAVVSMSEVWCCLVECVEPMAKALQEAGDAAPKFRNPVPGEACVARLPAKDEGAEGDAVLTPWARAVVKSRPSPAKLELFFVDVGGTRVVHHTEVKQIPPELTTQPGYAFQCVLSCSFPADTSELSAKILYKELVLQVEQQLEPAKVIGSLFDTSGDNEVNILDTFAHPLPEGAPAREESPIPEEIPTPAEQPEVTRLPPERSSAPARTSSPTRASRPPFYRGPSSYTIVPCYPPLSKISGKMAVYVMHAEDLSCFYIMRKEQEHALENLATRLETYYVETPEPIVKPLPKLPCVVFYPQDEAWYRAKVAVDGSCVHFVDYGNSDIVPEVRAIAAEFLEVPPFCYKCKLDGAKDLAGVPGVVSAFKEMIADAELELEVMTWGPEVTVRLSKGGQDITTALKSRFLCSEPAALTVGAPEEPAVSLVDTLATEPSPADAKGRALCTVSHVDSLSSFFMLFSTKLDVLTNLVDKLQEVLASNAPTVVETPDSSTLYAALYSEDNLWYRARVEGPAEKGGFKVRFVDYGNAETVESVVSLDSEELRVEPFSIECRLADVGDTGDVDAVEKFRELVLDSDLLVETVKPGKPMTVRLFTLDGVDLHSKLPLQKTYRALKVPLHQKAHVHIIHVESATNFFVHFNDRLDALESLTKQLLEVPVNENAPADMSLPCMVYWTDDLPYRITVIEGKNESEPGGTAQSLVKFVDYGNTDTVERAGIRQLPDALLAEPLFAINCTLDVPEGKLGQEATEKLQLLADAGPASSLLAEFLGERNGCYVVRLLDMGMDVLEKLQGAARDASEGGSGDVTGDDSVFEGPTETPEDVPEAPATEGADKPDDGAPTELLAEHVPEGGSSDIANLTVVATSCSMAEQALEETQVSEEAAILVHQGEPTQCLEAETSQDTLEDKEALELAVGAESLEREGPLNEVPDVVALKDTQSSEACEDLPKEDALPEPKCTGSSVLVDSYGNVSDEAKLDGENLAVHGGATSSSVPEDSAVDRSATLQEEVVLPQEATVSAANSAAVIDGSMLPEIPEFGNEDLSILAEDNTLTEDTCEAAVFEGTVSEDKADTEAAKEGAGALHTTAADIDQSADVQIGASVQPENEITDYTTAEKSAGLGIVNLADEQSALAGSGEAYVAKTLSEEAQQEKPKRESDACDGSAVSEVGLTPKGNDALSSPQQAGVDDSSAIGAAATVPTTISNIGAGGDGTPAVVPNGSMAQSSPITPRCFRKRLSLDDCPIPGACTNAELLEIPSENVN</sequence>
<protein>
    <submittedName>
        <fullName evidence="1">Uncharacterized protein</fullName>
    </submittedName>
</protein>
<comment type="caution">
    <text evidence="1">The sequence shown here is derived from an EMBL/GenBank/DDBJ whole genome shotgun (WGS) entry which is preliminary data.</text>
</comment>
<dbReference type="EMBL" id="CM023479">
    <property type="protein sequence ID" value="KAH7975024.1"/>
    <property type="molecule type" value="Genomic_DNA"/>
</dbReference>
<proteinExistence type="predicted"/>
<name>A0ACB8DS49_DERSI</name>
<keyword evidence="2" id="KW-1185">Reference proteome</keyword>
<accession>A0ACB8DS49</accession>
<reference evidence="1" key="1">
    <citation type="submission" date="2020-05" db="EMBL/GenBank/DDBJ databases">
        <title>Large-scale comparative analyses of tick genomes elucidate their genetic diversity and vector capacities.</title>
        <authorList>
            <person name="Jia N."/>
            <person name="Wang J."/>
            <person name="Shi W."/>
            <person name="Du L."/>
            <person name="Sun Y."/>
            <person name="Zhan W."/>
            <person name="Jiang J."/>
            <person name="Wang Q."/>
            <person name="Zhang B."/>
            <person name="Ji P."/>
            <person name="Sakyi L.B."/>
            <person name="Cui X."/>
            <person name="Yuan T."/>
            <person name="Jiang B."/>
            <person name="Yang W."/>
            <person name="Lam T.T.-Y."/>
            <person name="Chang Q."/>
            <person name="Ding S."/>
            <person name="Wang X."/>
            <person name="Zhu J."/>
            <person name="Ruan X."/>
            <person name="Zhao L."/>
            <person name="Wei J."/>
            <person name="Que T."/>
            <person name="Du C."/>
            <person name="Cheng J."/>
            <person name="Dai P."/>
            <person name="Han X."/>
            <person name="Huang E."/>
            <person name="Gao Y."/>
            <person name="Liu J."/>
            <person name="Shao H."/>
            <person name="Ye R."/>
            <person name="Li L."/>
            <person name="Wei W."/>
            <person name="Wang X."/>
            <person name="Wang C."/>
            <person name="Yang T."/>
            <person name="Huo Q."/>
            <person name="Li W."/>
            <person name="Guo W."/>
            <person name="Chen H."/>
            <person name="Zhou L."/>
            <person name="Ni X."/>
            <person name="Tian J."/>
            <person name="Zhou Y."/>
            <person name="Sheng Y."/>
            <person name="Liu T."/>
            <person name="Pan Y."/>
            <person name="Xia L."/>
            <person name="Li J."/>
            <person name="Zhao F."/>
            <person name="Cao W."/>
        </authorList>
    </citation>
    <scope>NUCLEOTIDE SEQUENCE</scope>
    <source>
        <strain evidence="1">Dsil-2018</strain>
    </source>
</reference>
<evidence type="ECO:0000313" key="2">
    <source>
        <dbReference type="Proteomes" id="UP000821865"/>
    </source>
</evidence>
<gene>
    <name evidence="1" type="ORF">HPB49_022870</name>
</gene>
<dbReference type="Proteomes" id="UP000821865">
    <property type="component" value="Chromosome 10"/>
</dbReference>